<dbReference type="GO" id="GO:0034203">
    <property type="term" value="P:glycolipid translocation"/>
    <property type="evidence" value="ECO:0007669"/>
    <property type="project" value="TreeGrafter"/>
</dbReference>
<evidence type="ECO:0000256" key="10">
    <source>
        <dbReference type="SAM" id="MobiDB-lite"/>
    </source>
</evidence>
<dbReference type="OMA" id="QANCINI"/>
<evidence type="ECO:0000256" key="9">
    <source>
        <dbReference type="RuleBase" id="RU365067"/>
    </source>
</evidence>
<keyword evidence="7 9" id="KW-0472">Membrane</keyword>
<evidence type="ECO:0000313" key="11">
    <source>
        <dbReference type="EMBL" id="RZC50284.1"/>
    </source>
</evidence>
<feature type="transmembrane region" description="Helical" evidence="9">
    <location>
        <begin position="510"/>
        <end position="532"/>
    </location>
</feature>
<protein>
    <recommendedName>
        <fullName evidence="9">Protein RFT1 homolog</fullName>
    </recommendedName>
</protein>
<dbReference type="InterPro" id="IPR007594">
    <property type="entry name" value="RFT1"/>
</dbReference>
<evidence type="ECO:0000313" key="12">
    <source>
        <dbReference type="Proteomes" id="UP000316621"/>
    </source>
</evidence>
<feature type="transmembrane region" description="Helical" evidence="9">
    <location>
        <begin position="347"/>
        <end position="367"/>
    </location>
</feature>
<evidence type="ECO:0000256" key="2">
    <source>
        <dbReference type="ARBA" id="ARBA00004922"/>
    </source>
</evidence>
<dbReference type="STRING" id="3469.A0A4Y7IN21"/>
<keyword evidence="6 9" id="KW-1133">Transmembrane helix</keyword>
<comment type="caution">
    <text evidence="9">Lacks conserved residue(s) required for the propagation of feature annotation.</text>
</comment>
<keyword evidence="5" id="KW-0256">Endoplasmic reticulum</keyword>
<sequence length="601" mass="68473">MSKEPVPSQGIEDGDRTNFARTFKYLMATQVLARGIPFIFNSWIVRHLDEADYALYAVQFHLLVTCILFLSREGFRRACLRADIRCDGASAEENAAKLLKVAWITFPIGILVTISACILVFWWQALNIYNPYGQAILILGFACVLELLAEPLYILSQNLLLLKLRLVVETIATLLRCTTTYILIVKQSNMEKALVFALSQTAYGASIFMGYWSYFLLFRMIKRSDLLPFRLKSMMDYDKQLSKMCMLFTRQSIRKLVLQEGEKMILVWFDTTYNQAVYGLVDKLGSLVVRLVFLPFEESSYATFAMFQSGAICVLSLLERPSLEARFIFARENPRKSSKLRYSLTEALKLVILIGLVFMGFGPSYSYVLIRVLYGSKWSDGEAPTVLRYYCLYIIVLAMNGTSEAFLHAVASEDQLKRSNDSLLIFSTVYVALNVVLIQSAGAVGLILANSLNMILRISYSAIFIKRYFQDSSSEFRFRQCLPSGWIVLLLSSFVTQISERIFLDQENFWSTMLIHLFIGFVCFCISSFVIYSLKRPRIEEESGNAVDMPLTSIPEIREVTIIEPSITLSEHPHQWFQGQSSNSDAKEENINDPKSSNNLQ</sequence>
<comment type="similarity">
    <text evidence="3 9">Belongs to the RFT1 family.</text>
</comment>
<feature type="transmembrane region" description="Helical" evidence="9">
    <location>
        <begin position="481"/>
        <end position="498"/>
    </location>
</feature>
<organism evidence="11 12">
    <name type="scientific">Papaver somniferum</name>
    <name type="common">Opium poppy</name>
    <dbReference type="NCBI Taxonomy" id="3469"/>
    <lineage>
        <taxon>Eukaryota</taxon>
        <taxon>Viridiplantae</taxon>
        <taxon>Streptophyta</taxon>
        <taxon>Embryophyta</taxon>
        <taxon>Tracheophyta</taxon>
        <taxon>Spermatophyta</taxon>
        <taxon>Magnoliopsida</taxon>
        <taxon>Ranunculales</taxon>
        <taxon>Papaveraceae</taxon>
        <taxon>Papaveroideae</taxon>
        <taxon>Papaver</taxon>
    </lineage>
</organism>
<feature type="transmembrane region" description="Helical" evidence="9">
    <location>
        <begin position="135"/>
        <end position="154"/>
    </location>
</feature>
<evidence type="ECO:0000256" key="8">
    <source>
        <dbReference type="ARBA" id="ARBA00045912"/>
    </source>
</evidence>
<feature type="transmembrane region" description="Helical" evidence="9">
    <location>
        <begin position="53"/>
        <end position="71"/>
    </location>
</feature>
<dbReference type="PANTHER" id="PTHR13117:SF5">
    <property type="entry name" value="PROTEIN RFT1 HOMOLOG"/>
    <property type="match status" value="1"/>
</dbReference>
<dbReference type="Pfam" id="PF04506">
    <property type="entry name" value="Rft-1"/>
    <property type="match status" value="1"/>
</dbReference>
<proteinExistence type="inferred from homology"/>
<keyword evidence="4 9" id="KW-0812">Transmembrane</keyword>
<evidence type="ECO:0000256" key="7">
    <source>
        <dbReference type="ARBA" id="ARBA00023136"/>
    </source>
</evidence>
<dbReference type="EMBL" id="CM010716">
    <property type="protein sequence ID" value="RZC50284.1"/>
    <property type="molecule type" value="Genomic_DNA"/>
</dbReference>
<dbReference type="GO" id="GO:0006488">
    <property type="term" value="P:dolichol-linked oligosaccharide biosynthetic process"/>
    <property type="evidence" value="ECO:0007669"/>
    <property type="project" value="InterPro"/>
</dbReference>
<comment type="function">
    <text evidence="8 9">Intramembrane glycolipid transporter that operates in the biosynthetic pathway of dolichol-linked oligosaccharides, the glycan precursors employed in protein asparagine (N)-glycosylation. The sequential addition of sugars to dolichol pyrophosphate produces dolichol-linked oligosaccharides containing fourteen sugars, including two GlcNAcs, nine mannoses and three glucoses. Once assembled, the oligosaccharide is transferred from the lipid to nascent proteins by oligosaccharyltransferases. The assembly of dolichol-linked oligosaccharides begins on the cytosolic side of the endoplasmic reticulum membrane and finishes in its lumen. RFT1 could mediate the translocation of the cytosolically oriented intermediate DolPP-GlcNAc2Man5, produced by ALG11, into the ER lumen where dolichol-linked oligosaccharides assembly continues. However, the intramembrane lipid transporter activity could not be confirmed in vitro.</text>
</comment>
<keyword evidence="12" id="KW-1185">Reference proteome</keyword>
<dbReference type="PANTHER" id="PTHR13117">
    <property type="entry name" value="ENDOPLASMIC RETICULUM MULTISPAN TRANSMEMBRANE PROTEIN-RELATED"/>
    <property type="match status" value="1"/>
</dbReference>
<feature type="region of interest" description="Disordered" evidence="10">
    <location>
        <begin position="577"/>
        <end position="601"/>
    </location>
</feature>
<name>A0A4Y7IN21_PAPSO</name>
<comment type="pathway">
    <text evidence="2">Protein modification; protein glycosylation.</text>
</comment>
<evidence type="ECO:0000256" key="3">
    <source>
        <dbReference type="ARBA" id="ARBA00010288"/>
    </source>
</evidence>
<evidence type="ECO:0000256" key="4">
    <source>
        <dbReference type="ARBA" id="ARBA00022692"/>
    </source>
</evidence>
<dbReference type="CDD" id="cd13130">
    <property type="entry name" value="MATE_rft1"/>
    <property type="match status" value="1"/>
</dbReference>
<reference evidence="11 12" key="1">
    <citation type="journal article" date="2018" name="Science">
        <title>The opium poppy genome and morphinan production.</title>
        <authorList>
            <person name="Guo L."/>
            <person name="Winzer T."/>
            <person name="Yang X."/>
            <person name="Li Y."/>
            <person name="Ning Z."/>
            <person name="He Z."/>
            <person name="Teodor R."/>
            <person name="Lu Y."/>
            <person name="Bowser T.A."/>
            <person name="Graham I.A."/>
            <person name="Ye K."/>
        </authorList>
    </citation>
    <scope>NUCLEOTIDE SEQUENCE [LARGE SCALE GENOMIC DNA]</scope>
    <source>
        <strain evidence="12">cv. HN1</strain>
        <tissue evidence="11">Leaves</tissue>
    </source>
</reference>
<comment type="subcellular location">
    <subcellularLocation>
        <location evidence="1 9">Endoplasmic reticulum membrane</location>
        <topology evidence="1 9">Multi-pass membrane protein</topology>
    </subcellularLocation>
</comment>
<dbReference type="GO" id="GO:0005789">
    <property type="term" value="C:endoplasmic reticulum membrane"/>
    <property type="evidence" value="ECO:0007669"/>
    <property type="project" value="UniProtKB-SubCell"/>
</dbReference>
<evidence type="ECO:0000256" key="1">
    <source>
        <dbReference type="ARBA" id="ARBA00004477"/>
    </source>
</evidence>
<gene>
    <name evidence="11" type="ORF">C5167_018709</name>
</gene>
<dbReference type="AlphaFoldDB" id="A0A4Y7IN21"/>
<feature type="transmembrane region" description="Helical" evidence="9">
    <location>
        <begin position="423"/>
        <end position="448"/>
    </location>
</feature>
<accession>A0A4Y7IN21</accession>
<feature type="transmembrane region" description="Helical" evidence="9">
    <location>
        <begin position="387"/>
        <end position="411"/>
    </location>
</feature>
<dbReference type="Proteomes" id="UP000316621">
    <property type="component" value="Chromosome 2"/>
</dbReference>
<dbReference type="Gramene" id="RZC50284">
    <property type="protein sequence ID" value="RZC50284"/>
    <property type="gene ID" value="C5167_018709"/>
</dbReference>
<evidence type="ECO:0000256" key="6">
    <source>
        <dbReference type="ARBA" id="ARBA00022989"/>
    </source>
</evidence>
<evidence type="ECO:0000256" key="5">
    <source>
        <dbReference type="ARBA" id="ARBA00022824"/>
    </source>
</evidence>
<feature type="transmembrane region" description="Helical" evidence="9">
    <location>
        <begin position="196"/>
        <end position="217"/>
    </location>
</feature>
<feature type="transmembrane region" description="Helical" evidence="9">
    <location>
        <begin position="101"/>
        <end position="123"/>
    </location>
</feature>